<name>A0A4Q7LPH2_9MICO</name>
<proteinExistence type="predicted"/>
<evidence type="ECO:0000313" key="1">
    <source>
        <dbReference type="EMBL" id="RZS56142.1"/>
    </source>
</evidence>
<dbReference type="EMBL" id="SGWW01000003">
    <property type="protein sequence ID" value="RZS56142.1"/>
    <property type="molecule type" value="Genomic_DNA"/>
</dbReference>
<evidence type="ECO:0000313" key="2">
    <source>
        <dbReference type="Proteomes" id="UP000293519"/>
    </source>
</evidence>
<dbReference type="Proteomes" id="UP000293519">
    <property type="component" value="Unassembled WGS sequence"/>
</dbReference>
<accession>A0A4Q7LPH2</accession>
<sequence>MVLNAHGGVLAPSANPEAILERIADDYEKRTQWVVTRSTEATPGRLEFIKLENDSGMRAYVSVRVDTAQAQLETLGHTACFSQPRVTIDQSR</sequence>
<comment type="caution">
    <text evidence="1">The sequence shown here is derived from an EMBL/GenBank/DDBJ whole genome shotgun (WGS) entry which is preliminary data.</text>
</comment>
<organism evidence="1 2">
    <name type="scientific">Microcella putealis</name>
    <dbReference type="NCBI Taxonomy" id="337005"/>
    <lineage>
        <taxon>Bacteria</taxon>
        <taxon>Bacillati</taxon>
        <taxon>Actinomycetota</taxon>
        <taxon>Actinomycetes</taxon>
        <taxon>Micrococcales</taxon>
        <taxon>Microbacteriaceae</taxon>
        <taxon>Microcella</taxon>
    </lineage>
</organism>
<dbReference type="AlphaFoldDB" id="A0A4Q7LPH2"/>
<keyword evidence="2" id="KW-1185">Reference proteome</keyword>
<gene>
    <name evidence="1" type="ORF">EV141_1594</name>
</gene>
<reference evidence="1 2" key="1">
    <citation type="journal article" date="2015" name="Stand. Genomic Sci.">
        <title>Genomic Encyclopedia of Bacterial and Archaeal Type Strains, Phase III: the genomes of soil and plant-associated and newly described type strains.</title>
        <authorList>
            <person name="Whitman W.B."/>
            <person name="Woyke T."/>
            <person name="Klenk H.P."/>
            <person name="Zhou Y."/>
            <person name="Lilburn T.G."/>
            <person name="Beck B.J."/>
            <person name="De Vos P."/>
            <person name="Vandamme P."/>
            <person name="Eisen J.A."/>
            <person name="Garrity G."/>
            <person name="Hugenholtz P."/>
            <person name="Kyrpides N.C."/>
        </authorList>
    </citation>
    <scope>NUCLEOTIDE SEQUENCE [LARGE SCALE GENOMIC DNA]</scope>
    <source>
        <strain evidence="1 2">CV2</strain>
    </source>
</reference>
<protein>
    <submittedName>
        <fullName evidence="1">Uncharacterized protein</fullName>
    </submittedName>
</protein>